<gene>
    <name evidence="3" type="primary">Rdm1</name>
    <name evidence="3" type="ORF">SCYSUP_R11328</name>
</gene>
<evidence type="ECO:0000313" key="3">
    <source>
        <dbReference type="EMBL" id="NXP29699.1"/>
    </source>
</evidence>
<accession>A0A7L1Z9L0</accession>
<name>A0A7L1Z9L0_9PASS</name>
<dbReference type="GO" id="GO:0005730">
    <property type="term" value="C:nucleolus"/>
    <property type="evidence" value="ECO:0007669"/>
    <property type="project" value="TreeGrafter"/>
</dbReference>
<dbReference type="Pfam" id="PF25517">
    <property type="entry name" value="DSRM_RDM1"/>
    <property type="match status" value="1"/>
</dbReference>
<dbReference type="Gene3D" id="3.30.390.80">
    <property type="entry name" value="DNA repair protein Rad52/59/22"/>
    <property type="match status" value="1"/>
</dbReference>
<evidence type="ECO:0000313" key="4">
    <source>
        <dbReference type="Proteomes" id="UP000580825"/>
    </source>
</evidence>
<feature type="domain" description="DM1" evidence="2">
    <location>
        <begin position="81"/>
        <end position="188"/>
    </location>
</feature>
<dbReference type="FunFam" id="3.30.390.80:FF:000002">
    <property type="entry name" value="RAD52 motif containing 1"/>
    <property type="match status" value="1"/>
</dbReference>
<sequence length="247" mass="26660">VSPQHCLFSAFSSFGPLHSVRAHSNAAVAGPGCYGIVKFYSARDASRARRACHGHSLFQGAPLKVCVCTKQKGLQHQTPALSSNKCQELANHYLGFNGWSSRIITLQNVSGFDGENEELGESSRKGSVKFLCALEVTLPKHGVRSRGVALGEADVGTGEDPLEFLMATRRAQKLAVGKALSGAFQKILLVVLENGKVAVEYDSSQEEPTDSLTEEELKGLVQVNELSLEQFDLEGEEVLSDFSFGDE</sequence>
<dbReference type="GO" id="GO:0003723">
    <property type="term" value="F:RNA binding"/>
    <property type="evidence" value="ECO:0007669"/>
    <property type="project" value="InterPro"/>
</dbReference>
<dbReference type="Gene3D" id="3.30.70.330">
    <property type="match status" value="1"/>
</dbReference>
<evidence type="ECO:0000259" key="1">
    <source>
        <dbReference type="Pfam" id="PF00076"/>
    </source>
</evidence>
<dbReference type="PANTHER" id="PTHR31164:SF1">
    <property type="entry name" value="RAD52 MOTIF-CONTAINING PROTEIN 1"/>
    <property type="match status" value="1"/>
</dbReference>
<proteinExistence type="predicted"/>
<feature type="non-terminal residue" evidence="3">
    <location>
        <position position="1"/>
    </location>
</feature>
<organism evidence="3 4">
    <name type="scientific">Scytalopus superciliaris</name>
    <dbReference type="NCBI Taxonomy" id="312124"/>
    <lineage>
        <taxon>Eukaryota</taxon>
        <taxon>Metazoa</taxon>
        <taxon>Chordata</taxon>
        <taxon>Craniata</taxon>
        <taxon>Vertebrata</taxon>
        <taxon>Euteleostomi</taxon>
        <taxon>Archelosauria</taxon>
        <taxon>Archosauria</taxon>
        <taxon>Dinosauria</taxon>
        <taxon>Saurischia</taxon>
        <taxon>Theropoda</taxon>
        <taxon>Coelurosauria</taxon>
        <taxon>Aves</taxon>
        <taxon>Neognathae</taxon>
        <taxon>Neoaves</taxon>
        <taxon>Telluraves</taxon>
        <taxon>Australaves</taxon>
        <taxon>Passeriformes</taxon>
        <taxon>Rhinocryptidae</taxon>
        <taxon>Scytalopus</taxon>
    </lineage>
</organism>
<dbReference type="EMBL" id="VXBX01009830">
    <property type="protein sequence ID" value="NXP29699.1"/>
    <property type="molecule type" value="Genomic_DNA"/>
</dbReference>
<feature type="domain" description="RRM" evidence="1">
    <location>
        <begin position="7"/>
        <end position="57"/>
    </location>
</feature>
<evidence type="ECO:0000259" key="2">
    <source>
        <dbReference type="Pfam" id="PF25517"/>
    </source>
</evidence>
<dbReference type="AlphaFoldDB" id="A0A7L1Z9L0"/>
<reference evidence="3 4" key="1">
    <citation type="submission" date="2019-09" db="EMBL/GenBank/DDBJ databases">
        <title>Bird 10,000 Genomes (B10K) Project - Family phase.</title>
        <authorList>
            <person name="Zhang G."/>
        </authorList>
    </citation>
    <scope>NUCLEOTIDE SEQUENCE [LARGE SCALE GENOMIC DNA]</scope>
    <source>
        <strain evidence="3">B10K-DU-002-46</strain>
        <tissue evidence="3">Muscle</tissue>
    </source>
</reference>
<dbReference type="InterPro" id="IPR012677">
    <property type="entry name" value="Nucleotide-bd_a/b_plait_sf"/>
</dbReference>
<dbReference type="SUPFAM" id="SSF54768">
    <property type="entry name" value="dsRNA-binding domain-like"/>
    <property type="match status" value="1"/>
</dbReference>
<keyword evidence="4" id="KW-1185">Reference proteome</keyword>
<comment type="caution">
    <text evidence="3">The sequence shown here is derived from an EMBL/GenBank/DDBJ whole genome shotgun (WGS) entry which is preliminary data.</text>
</comment>
<dbReference type="PANTHER" id="PTHR31164">
    <property type="entry name" value="RAD52 MOTIF-CONTAINING PROTEIN 1"/>
    <property type="match status" value="1"/>
</dbReference>
<dbReference type="InterPro" id="IPR040224">
    <property type="entry name" value="RDM1"/>
</dbReference>
<dbReference type="Proteomes" id="UP000580825">
    <property type="component" value="Unassembled WGS sequence"/>
</dbReference>
<dbReference type="InterPro" id="IPR000504">
    <property type="entry name" value="RRM_dom"/>
</dbReference>
<dbReference type="InterPro" id="IPR057652">
    <property type="entry name" value="DSRM_RDM1"/>
</dbReference>
<feature type="non-terminal residue" evidence="3">
    <location>
        <position position="247"/>
    </location>
</feature>
<dbReference type="Pfam" id="PF00076">
    <property type="entry name" value="RRM_1"/>
    <property type="match status" value="1"/>
</dbReference>
<dbReference type="GO" id="GO:0006302">
    <property type="term" value="P:double-strand break repair"/>
    <property type="evidence" value="ECO:0007669"/>
    <property type="project" value="UniProtKB-ARBA"/>
</dbReference>
<dbReference type="GO" id="GO:0006310">
    <property type="term" value="P:DNA recombination"/>
    <property type="evidence" value="ECO:0007669"/>
    <property type="project" value="UniProtKB-ARBA"/>
</dbReference>
<protein>
    <submittedName>
        <fullName evidence="3">RDM1 protein</fullName>
    </submittedName>
</protein>
<dbReference type="InterPro" id="IPR042525">
    <property type="entry name" value="Rad52_Rad59_Rad22_sf"/>
</dbReference>